<dbReference type="AlphaFoldDB" id="A0A5B7F2I3"/>
<protein>
    <submittedName>
        <fullName evidence="3">Cold shock-like protein CspB</fullName>
    </submittedName>
</protein>
<keyword evidence="4" id="KW-1185">Reference proteome</keyword>
<dbReference type="Pfam" id="PF00313">
    <property type="entry name" value="CSD"/>
    <property type="match status" value="1"/>
</dbReference>
<dbReference type="SMART" id="SM00357">
    <property type="entry name" value="CSP"/>
    <property type="match status" value="1"/>
</dbReference>
<dbReference type="SUPFAM" id="SSF50249">
    <property type="entry name" value="Nucleic acid-binding proteins"/>
    <property type="match status" value="1"/>
</dbReference>
<dbReference type="GO" id="GO:0003676">
    <property type="term" value="F:nucleic acid binding"/>
    <property type="evidence" value="ECO:0007669"/>
    <property type="project" value="InterPro"/>
</dbReference>
<dbReference type="EMBL" id="VSRR010004520">
    <property type="protein sequence ID" value="MPC39915.1"/>
    <property type="molecule type" value="Genomic_DNA"/>
</dbReference>
<feature type="compositionally biased region" description="Basic and acidic residues" evidence="1">
    <location>
        <begin position="160"/>
        <end position="174"/>
    </location>
</feature>
<dbReference type="OrthoDB" id="203339at2759"/>
<dbReference type="PANTHER" id="PTHR11544">
    <property type="entry name" value="COLD SHOCK DOMAIN CONTAINING PROTEINS"/>
    <property type="match status" value="1"/>
</dbReference>
<dbReference type="InterPro" id="IPR002059">
    <property type="entry name" value="CSP_DNA-bd"/>
</dbReference>
<feature type="domain" description="CSD" evidence="2">
    <location>
        <begin position="5"/>
        <end position="71"/>
    </location>
</feature>
<comment type="caution">
    <text evidence="3">The sequence shown here is derived from an EMBL/GenBank/DDBJ whole genome shotgun (WGS) entry which is preliminary data.</text>
</comment>
<accession>A0A5B7F2I3</accession>
<name>A0A5B7F2I3_PORTR</name>
<dbReference type="PRINTS" id="PR00050">
    <property type="entry name" value="COLDSHOCK"/>
</dbReference>
<evidence type="ECO:0000313" key="3">
    <source>
        <dbReference type="EMBL" id="MPC39915.1"/>
    </source>
</evidence>
<dbReference type="InterPro" id="IPR012340">
    <property type="entry name" value="NA-bd_OB-fold"/>
</dbReference>
<organism evidence="3 4">
    <name type="scientific">Portunus trituberculatus</name>
    <name type="common">Swimming crab</name>
    <name type="synonym">Neptunus trituberculatus</name>
    <dbReference type="NCBI Taxonomy" id="210409"/>
    <lineage>
        <taxon>Eukaryota</taxon>
        <taxon>Metazoa</taxon>
        <taxon>Ecdysozoa</taxon>
        <taxon>Arthropoda</taxon>
        <taxon>Crustacea</taxon>
        <taxon>Multicrustacea</taxon>
        <taxon>Malacostraca</taxon>
        <taxon>Eumalacostraca</taxon>
        <taxon>Eucarida</taxon>
        <taxon>Decapoda</taxon>
        <taxon>Pleocyemata</taxon>
        <taxon>Brachyura</taxon>
        <taxon>Eubrachyura</taxon>
        <taxon>Portunoidea</taxon>
        <taxon>Portunidae</taxon>
        <taxon>Portuninae</taxon>
        <taxon>Portunus</taxon>
    </lineage>
</organism>
<dbReference type="PROSITE" id="PS51857">
    <property type="entry name" value="CSD_2"/>
    <property type="match status" value="1"/>
</dbReference>
<reference evidence="3 4" key="1">
    <citation type="submission" date="2019-05" db="EMBL/GenBank/DDBJ databases">
        <title>Another draft genome of Portunus trituberculatus and its Hox gene families provides insights of decapod evolution.</title>
        <authorList>
            <person name="Jeong J.-H."/>
            <person name="Song I."/>
            <person name="Kim S."/>
            <person name="Choi T."/>
            <person name="Kim D."/>
            <person name="Ryu S."/>
            <person name="Kim W."/>
        </authorList>
    </citation>
    <scope>NUCLEOTIDE SEQUENCE [LARGE SCALE GENOMIC DNA]</scope>
    <source>
        <tissue evidence="3">Muscle</tissue>
    </source>
</reference>
<feature type="compositionally biased region" description="Acidic residues" evidence="1">
    <location>
        <begin position="175"/>
        <end position="194"/>
    </location>
</feature>
<sequence>MASPAHHGLVKWYNLKRGYAFICDLKTGTDVFLHATGINRAFKEHPPREGEKVLLSIWEGVKGPVAKDVIPFSASSRHPVTNKRAAHTASTKLQEENDVQAKIFACVCTVKAIAGANHQHLRELIPLLLQHNGLPAVYVSYNAFAVRPHTKTRISCRTSPESEHCLRTPAKEEATNDGDNESEDEEEDDDEEGKDVDVLANTSEDNTATPVPTQPSEEDTPRTSVTPAAADKTPRPMKKPMPIVRQYNPETGKMVYPEWTEEDTEEEDSDDEENSRKEQGRSRTNETCNRGEPKKHTSSYPANCSTKGNRKGRGQAAAKSRCMEETTKAKIGHQVSLVPSRRPMVAPTAKDEANSPKHPLQGRARK</sequence>
<feature type="compositionally biased region" description="Acidic residues" evidence="1">
    <location>
        <begin position="259"/>
        <end position="273"/>
    </location>
</feature>
<dbReference type="InterPro" id="IPR050181">
    <property type="entry name" value="Cold_shock_domain"/>
</dbReference>
<evidence type="ECO:0000313" key="4">
    <source>
        <dbReference type="Proteomes" id="UP000324222"/>
    </source>
</evidence>
<feature type="region of interest" description="Disordered" evidence="1">
    <location>
        <begin position="151"/>
        <end position="366"/>
    </location>
</feature>
<dbReference type="Gene3D" id="2.40.50.140">
    <property type="entry name" value="Nucleic acid-binding proteins"/>
    <property type="match status" value="1"/>
</dbReference>
<feature type="compositionally biased region" description="Basic and acidic residues" evidence="1">
    <location>
        <begin position="274"/>
        <end position="295"/>
    </location>
</feature>
<feature type="compositionally biased region" description="Polar residues" evidence="1">
    <location>
        <begin position="298"/>
        <end position="307"/>
    </location>
</feature>
<dbReference type="Proteomes" id="UP000324222">
    <property type="component" value="Unassembled WGS sequence"/>
</dbReference>
<gene>
    <name evidence="3" type="primary">cspB_1</name>
    <name evidence="3" type="ORF">E2C01_033467</name>
</gene>
<evidence type="ECO:0000256" key="1">
    <source>
        <dbReference type="SAM" id="MobiDB-lite"/>
    </source>
</evidence>
<proteinExistence type="predicted"/>
<dbReference type="InterPro" id="IPR011129">
    <property type="entry name" value="CSD"/>
</dbReference>
<feature type="compositionally biased region" description="Polar residues" evidence="1">
    <location>
        <begin position="200"/>
        <end position="215"/>
    </location>
</feature>
<dbReference type="CDD" id="cd04458">
    <property type="entry name" value="CSP_CDS"/>
    <property type="match status" value="1"/>
</dbReference>
<evidence type="ECO:0000259" key="2">
    <source>
        <dbReference type="PROSITE" id="PS51857"/>
    </source>
</evidence>